<reference evidence="2" key="1">
    <citation type="journal article" date="2014" name="Front. Microbiol.">
        <title>High frequency of phylogenetically diverse reductive dehalogenase-homologous genes in deep subseafloor sedimentary metagenomes.</title>
        <authorList>
            <person name="Kawai M."/>
            <person name="Futagami T."/>
            <person name="Toyoda A."/>
            <person name="Takaki Y."/>
            <person name="Nishi S."/>
            <person name="Hori S."/>
            <person name="Arai W."/>
            <person name="Tsubouchi T."/>
            <person name="Morono Y."/>
            <person name="Uchiyama I."/>
            <person name="Ito T."/>
            <person name="Fujiyama A."/>
            <person name="Inagaki F."/>
            <person name="Takami H."/>
        </authorList>
    </citation>
    <scope>NUCLEOTIDE SEQUENCE</scope>
    <source>
        <strain evidence="2">Expedition CK06-06</strain>
    </source>
</reference>
<organism evidence="2">
    <name type="scientific">marine sediment metagenome</name>
    <dbReference type="NCBI Taxonomy" id="412755"/>
    <lineage>
        <taxon>unclassified sequences</taxon>
        <taxon>metagenomes</taxon>
        <taxon>ecological metagenomes</taxon>
    </lineage>
</organism>
<comment type="caution">
    <text evidence="2">The sequence shown here is derived from an EMBL/GenBank/DDBJ whole genome shotgun (WGS) entry which is preliminary data.</text>
</comment>
<protein>
    <submittedName>
        <fullName evidence="2">Uncharacterized protein</fullName>
    </submittedName>
</protein>
<sequence length="32" mass="3450">SPATTPTIANPPANAGHENEKGITNCLTWKWE</sequence>
<evidence type="ECO:0000313" key="2">
    <source>
        <dbReference type="EMBL" id="GAI64575.1"/>
    </source>
</evidence>
<feature type="region of interest" description="Disordered" evidence="1">
    <location>
        <begin position="1"/>
        <end position="21"/>
    </location>
</feature>
<dbReference type="AlphaFoldDB" id="X1RN40"/>
<name>X1RN40_9ZZZZ</name>
<feature type="compositionally biased region" description="Low complexity" evidence="1">
    <location>
        <begin position="1"/>
        <end position="15"/>
    </location>
</feature>
<accession>X1RN40</accession>
<gene>
    <name evidence="2" type="ORF">S06H3_67151</name>
</gene>
<proteinExistence type="predicted"/>
<evidence type="ECO:0000256" key="1">
    <source>
        <dbReference type="SAM" id="MobiDB-lite"/>
    </source>
</evidence>
<dbReference type="EMBL" id="BARV01046286">
    <property type="protein sequence ID" value="GAI64575.1"/>
    <property type="molecule type" value="Genomic_DNA"/>
</dbReference>
<feature type="non-terminal residue" evidence="2">
    <location>
        <position position="1"/>
    </location>
</feature>
<feature type="non-terminal residue" evidence="2">
    <location>
        <position position="32"/>
    </location>
</feature>